<dbReference type="GO" id="GO:0016020">
    <property type="term" value="C:membrane"/>
    <property type="evidence" value="ECO:0007669"/>
    <property type="project" value="UniProtKB-SubCell"/>
</dbReference>
<reference evidence="6" key="1">
    <citation type="submission" date="2023-08" db="EMBL/GenBank/DDBJ databases">
        <authorList>
            <person name="Chen Y."/>
            <person name="Shah S."/>
            <person name="Dougan E. K."/>
            <person name="Thang M."/>
            <person name="Chan C."/>
        </authorList>
    </citation>
    <scope>NUCLEOTIDE SEQUENCE</scope>
</reference>
<evidence type="ECO:0000256" key="4">
    <source>
        <dbReference type="ARBA" id="ARBA00023136"/>
    </source>
</evidence>
<proteinExistence type="predicted"/>
<evidence type="ECO:0000313" key="7">
    <source>
        <dbReference type="Proteomes" id="UP001178507"/>
    </source>
</evidence>
<comment type="subcellular location">
    <subcellularLocation>
        <location evidence="1">Membrane</location>
        <topology evidence="1">Multi-pass membrane protein</topology>
    </subcellularLocation>
</comment>
<comment type="caution">
    <text evidence="6">The sequence shown here is derived from an EMBL/GenBank/DDBJ whole genome shotgun (WGS) entry which is preliminary data.</text>
</comment>
<evidence type="ECO:0000256" key="3">
    <source>
        <dbReference type="ARBA" id="ARBA00022989"/>
    </source>
</evidence>
<sequence length="495" mass="55982">MMRARLVLVFLAHHLHRRLCNNRDRQQKIHCLPRPVALLIQPYVLFHSVFLFLLLESCMQMWDLMQATNWLDAENFPRWPFSRRPRMAEISRTVEVLRWMAIASPVVIVVTAVVTLRHLWLHHIVHQRAFDQDLRWYPSHSHDLAMQVATMPLIYGVFAFDCVIQTLVLMTGCAFMEGAVSDNVLEMTRHLTQERYSTNLELADLYEAWALYNFGRLCLMRIRRQIRQEIPLLRTSLASLDRLKQEDLRIFRDPERFLFRPLEVTTGIGVKIFVYTCAVKSLFALTITFLADEPFHIKLCDKAPWACQLLPHMDGAAFVTSTIAILSLIAIEHGFHEILRLQGFDPLPKFLGVKALVSVTCLQGLAMSFVQRQNLLKSDEAALCNACLLCFELLPLSLLTSRAWKPSRGDWYEADGLVGLSLGGLGVDGVDGVDGVASVPSVLPSVPSLASARIGALWRENRRGSCGHGGGRLAGEGEWAESYAVLGKEESHELV</sequence>
<keyword evidence="3 5" id="KW-1133">Transmembrane helix</keyword>
<dbReference type="EMBL" id="CAUJNA010001415">
    <property type="protein sequence ID" value="CAJ1386796.1"/>
    <property type="molecule type" value="Genomic_DNA"/>
</dbReference>
<gene>
    <name evidence="6" type="ORF">EVOR1521_LOCUS12990</name>
</gene>
<dbReference type="AlphaFoldDB" id="A0AA36IFR0"/>
<feature type="non-terminal residue" evidence="6">
    <location>
        <position position="1"/>
    </location>
</feature>
<organism evidence="6 7">
    <name type="scientific">Effrenium voratum</name>
    <dbReference type="NCBI Taxonomy" id="2562239"/>
    <lineage>
        <taxon>Eukaryota</taxon>
        <taxon>Sar</taxon>
        <taxon>Alveolata</taxon>
        <taxon>Dinophyceae</taxon>
        <taxon>Suessiales</taxon>
        <taxon>Symbiodiniaceae</taxon>
        <taxon>Effrenium</taxon>
    </lineage>
</organism>
<dbReference type="Pfam" id="PF03619">
    <property type="entry name" value="Solute_trans_a"/>
    <property type="match status" value="1"/>
</dbReference>
<evidence type="ECO:0000313" key="6">
    <source>
        <dbReference type="EMBL" id="CAJ1386796.1"/>
    </source>
</evidence>
<accession>A0AA36IFR0</accession>
<dbReference type="Proteomes" id="UP001178507">
    <property type="component" value="Unassembled WGS sequence"/>
</dbReference>
<feature type="transmembrane region" description="Helical" evidence="5">
    <location>
        <begin position="153"/>
        <end position="180"/>
    </location>
</feature>
<protein>
    <submittedName>
        <fullName evidence="6">Uncharacterized protein</fullName>
    </submittedName>
</protein>
<evidence type="ECO:0000256" key="1">
    <source>
        <dbReference type="ARBA" id="ARBA00004141"/>
    </source>
</evidence>
<feature type="transmembrane region" description="Helical" evidence="5">
    <location>
        <begin position="36"/>
        <end position="55"/>
    </location>
</feature>
<feature type="transmembrane region" description="Helical" evidence="5">
    <location>
        <begin position="96"/>
        <end position="120"/>
    </location>
</feature>
<keyword evidence="7" id="KW-1185">Reference proteome</keyword>
<keyword evidence="4 5" id="KW-0472">Membrane</keyword>
<evidence type="ECO:0000256" key="5">
    <source>
        <dbReference type="SAM" id="Phobius"/>
    </source>
</evidence>
<name>A0AA36IFR0_9DINO</name>
<dbReference type="SMART" id="SM01417">
    <property type="entry name" value="Solute_trans_a"/>
    <property type="match status" value="1"/>
</dbReference>
<dbReference type="InterPro" id="IPR005178">
    <property type="entry name" value="Ostalpha/TMEM184C"/>
</dbReference>
<keyword evidence="2 5" id="KW-0812">Transmembrane</keyword>
<evidence type="ECO:0000256" key="2">
    <source>
        <dbReference type="ARBA" id="ARBA00022692"/>
    </source>
</evidence>